<evidence type="ECO:0000259" key="8">
    <source>
        <dbReference type="PROSITE" id="PS51900"/>
    </source>
</evidence>
<keyword evidence="3 5" id="KW-0238">DNA-binding</keyword>
<dbReference type="InterPro" id="IPR050090">
    <property type="entry name" value="Tyrosine_recombinase_XerCD"/>
</dbReference>
<keyword evidence="2" id="KW-0229">DNA integration</keyword>
<feature type="domain" description="Core-binding (CB)" evidence="8">
    <location>
        <begin position="163"/>
        <end position="239"/>
    </location>
</feature>
<dbReference type="Pfam" id="PF13102">
    <property type="entry name" value="Phage_int_SAM_5"/>
    <property type="match status" value="1"/>
</dbReference>
<dbReference type="Pfam" id="PF00589">
    <property type="entry name" value="Phage_integrase"/>
    <property type="match status" value="1"/>
</dbReference>
<dbReference type="InterPro" id="IPR013762">
    <property type="entry name" value="Integrase-like_cat_sf"/>
</dbReference>
<dbReference type="PANTHER" id="PTHR30349">
    <property type="entry name" value="PHAGE INTEGRASE-RELATED"/>
    <property type="match status" value="1"/>
</dbReference>
<evidence type="ECO:0000313" key="10">
    <source>
        <dbReference type="Proteomes" id="UP000061587"/>
    </source>
</evidence>
<proteinExistence type="inferred from homology"/>
<dbReference type="Proteomes" id="UP000061587">
    <property type="component" value="Chromosome"/>
</dbReference>
<evidence type="ECO:0000256" key="2">
    <source>
        <dbReference type="ARBA" id="ARBA00022908"/>
    </source>
</evidence>
<dbReference type="Gene3D" id="1.10.150.130">
    <property type="match status" value="1"/>
</dbReference>
<keyword evidence="4" id="KW-0233">DNA recombination</keyword>
<dbReference type="InterPro" id="IPR035386">
    <property type="entry name" value="Arm-DNA-bind_5"/>
</dbReference>
<keyword evidence="6" id="KW-1133">Transmembrane helix</keyword>
<sequence>MLSFVMNNGIFFTNVFFHRPFFYRYYTSLLAKVGVYFLLAKFCSLEQRMHLCGKMDKIRYRLVYNRQNTLNRQGTALVQVEAYLNQRKIYLKTNVYLKPECWSREGAQVINHPQSNELNIMLYEYILYLQGIELGYWKRGIPATLSLLKDAVKKKSAVNISFSTFAKSAIDNSDKKQSTKDNLHSTLAVLHDFRSGLDFKDLTYTFLRDFEQYLREKGNAVNTIAKHMRQLRTLVNEAINQGYMHADAYPFRKYKIKQEKGRHEFLTPDELKKLETVEVEEESMRHVLDAFLFCCYTGLRYSDFCQLTPENFIRINGKRWLYFKSVKTGVEIRLPLHLLFESRALGILDRYPDIGSFAALPCNSEVNKQLRKLAGLCGIKKRITYHVSRHTCATLLIHQGVAITTVQKLLGHTSVKTTQIYSEVLSSTIVRDLKNVQKGKRKVKMFPDKGLRTSGFIDNR</sequence>
<keyword evidence="6" id="KW-0812">Transmembrane</keyword>
<keyword evidence="6" id="KW-0472">Membrane</keyword>
<protein>
    <submittedName>
        <fullName evidence="9">Integrase</fullName>
    </submittedName>
</protein>
<organism evidence="9 10">
    <name type="scientific">Phocaeicola vulgatus</name>
    <name type="common">Bacteroides vulgatus</name>
    <dbReference type="NCBI Taxonomy" id="821"/>
    <lineage>
        <taxon>Bacteria</taxon>
        <taxon>Pseudomonadati</taxon>
        <taxon>Bacteroidota</taxon>
        <taxon>Bacteroidia</taxon>
        <taxon>Bacteroidales</taxon>
        <taxon>Bacteroidaceae</taxon>
        <taxon>Phocaeicola</taxon>
    </lineage>
</organism>
<evidence type="ECO:0000313" key="9">
    <source>
        <dbReference type="EMBL" id="ALK85275.1"/>
    </source>
</evidence>
<dbReference type="InterPro" id="IPR010998">
    <property type="entry name" value="Integrase_recombinase_N"/>
</dbReference>
<dbReference type="GO" id="GO:0006310">
    <property type="term" value="P:DNA recombination"/>
    <property type="evidence" value="ECO:0007669"/>
    <property type="project" value="UniProtKB-KW"/>
</dbReference>
<evidence type="ECO:0000256" key="3">
    <source>
        <dbReference type="ARBA" id="ARBA00023125"/>
    </source>
</evidence>
<evidence type="ECO:0000256" key="1">
    <source>
        <dbReference type="ARBA" id="ARBA00008857"/>
    </source>
</evidence>
<dbReference type="PANTHER" id="PTHR30349:SF64">
    <property type="entry name" value="PROPHAGE INTEGRASE INTD-RELATED"/>
    <property type="match status" value="1"/>
</dbReference>
<dbReference type="PROSITE" id="PS51900">
    <property type="entry name" value="CB"/>
    <property type="match status" value="1"/>
</dbReference>
<dbReference type="InterPro" id="IPR011010">
    <property type="entry name" value="DNA_brk_join_enz"/>
</dbReference>
<dbReference type="PATRIC" id="fig|821.40.peg.3230"/>
<dbReference type="InterPro" id="IPR025269">
    <property type="entry name" value="SAM-like_dom"/>
</dbReference>
<evidence type="ECO:0000256" key="6">
    <source>
        <dbReference type="SAM" id="Phobius"/>
    </source>
</evidence>
<name>A0A0P0M3H8_PHOVU</name>
<dbReference type="InterPro" id="IPR002104">
    <property type="entry name" value="Integrase_catalytic"/>
</dbReference>
<dbReference type="EMBL" id="CP013020">
    <property type="protein sequence ID" value="ALK85275.1"/>
    <property type="molecule type" value="Genomic_DNA"/>
</dbReference>
<gene>
    <name evidence="9" type="ORF">BvMPK_2685</name>
</gene>
<dbReference type="AlphaFoldDB" id="A0A0P0M3H8"/>
<reference evidence="9 10" key="2">
    <citation type="journal article" date="2016" name="Genome Biol. Evol.">
        <title>Extensive mobilome-driven genome diversification in mouse gut-associated Bacteroides vulgatus mpk.</title>
        <authorList>
            <person name="Lange A."/>
            <person name="Beier S."/>
            <person name="Steimle A."/>
            <person name="Autenrieth I.B."/>
            <person name="Huson D.H."/>
            <person name="Frick J.S."/>
        </authorList>
    </citation>
    <scope>NUCLEOTIDE SEQUENCE [LARGE SCALE GENOMIC DNA]</scope>
    <source>
        <strain evidence="10">mpk</strain>
    </source>
</reference>
<evidence type="ECO:0000259" key="7">
    <source>
        <dbReference type="PROSITE" id="PS51898"/>
    </source>
</evidence>
<dbReference type="SUPFAM" id="SSF56349">
    <property type="entry name" value="DNA breaking-rejoining enzymes"/>
    <property type="match status" value="1"/>
</dbReference>
<reference evidence="10" key="1">
    <citation type="submission" date="2015-10" db="EMBL/GenBank/DDBJ databases">
        <title>Extensive mobilome-driven genome diversification in gut-associated Bacteroides vulgatus mpk.</title>
        <authorList>
            <person name="Beier S."/>
            <person name="Lange A."/>
            <person name="Huson D.H."/>
            <person name="Frick J.-S."/>
            <person name="Autenrieth I.B."/>
        </authorList>
    </citation>
    <scope>NUCLEOTIDE SEQUENCE [LARGE SCALE GENOMIC DNA]</scope>
    <source>
        <strain evidence="10">mpk</strain>
    </source>
</reference>
<accession>A0A0P0M3H8</accession>
<dbReference type="PROSITE" id="PS51898">
    <property type="entry name" value="TYR_RECOMBINASE"/>
    <property type="match status" value="1"/>
</dbReference>
<dbReference type="CDD" id="cd01185">
    <property type="entry name" value="INTN1_C_like"/>
    <property type="match status" value="1"/>
</dbReference>
<feature type="domain" description="Tyr recombinase" evidence="7">
    <location>
        <begin position="261"/>
        <end position="435"/>
    </location>
</feature>
<dbReference type="GO" id="GO:0015074">
    <property type="term" value="P:DNA integration"/>
    <property type="evidence" value="ECO:0007669"/>
    <property type="project" value="UniProtKB-KW"/>
</dbReference>
<dbReference type="GO" id="GO:0003677">
    <property type="term" value="F:DNA binding"/>
    <property type="evidence" value="ECO:0007669"/>
    <property type="project" value="UniProtKB-UniRule"/>
</dbReference>
<evidence type="ECO:0000256" key="5">
    <source>
        <dbReference type="PROSITE-ProRule" id="PRU01248"/>
    </source>
</evidence>
<dbReference type="Gene3D" id="1.10.443.10">
    <property type="entry name" value="Intergrase catalytic core"/>
    <property type="match status" value="1"/>
</dbReference>
<dbReference type="Pfam" id="PF17293">
    <property type="entry name" value="Arm-DNA-bind_5"/>
    <property type="match status" value="1"/>
</dbReference>
<feature type="transmembrane region" description="Helical" evidence="6">
    <location>
        <begin position="21"/>
        <end position="39"/>
    </location>
</feature>
<evidence type="ECO:0000256" key="4">
    <source>
        <dbReference type="ARBA" id="ARBA00023172"/>
    </source>
</evidence>
<dbReference type="InterPro" id="IPR044068">
    <property type="entry name" value="CB"/>
</dbReference>
<comment type="similarity">
    <text evidence="1">Belongs to the 'phage' integrase family.</text>
</comment>